<proteinExistence type="inferred from homology"/>
<evidence type="ECO:0000313" key="7">
    <source>
        <dbReference type="Proteomes" id="UP000199527"/>
    </source>
</evidence>
<gene>
    <name evidence="6" type="ORF">SAMN04488540_101450</name>
</gene>
<dbReference type="SUPFAM" id="SSF46785">
    <property type="entry name" value="Winged helix' DNA-binding domain"/>
    <property type="match status" value="1"/>
</dbReference>
<dbReference type="AlphaFoldDB" id="A0A1G8KQF8"/>
<evidence type="ECO:0000313" key="6">
    <source>
        <dbReference type="EMBL" id="SDI45596.1"/>
    </source>
</evidence>
<dbReference type="InterPro" id="IPR036390">
    <property type="entry name" value="WH_DNA-bd_sf"/>
</dbReference>
<dbReference type="PANTHER" id="PTHR30118:SF11">
    <property type="entry name" value="HTH-TYPE TRANSCRIPTIONAL REGULATOR YIDZ"/>
    <property type="match status" value="1"/>
</dbReference>
<evidence type="ECO:0000256" key="1">
    <source>
        <dbReference type="ARBA" id="ARBA00009437"/>
    </source>
</evidence>
<dbReference type="PROSITE" id="PS50931">
    <property type="entry name" value="HTH_LYSR"/>
    <property type="match status" value="1"/>
</dbReference>
<keyword evidence="3 6" id="KW-0238">DNA-binding</keyword>
<accession>A0A1G8KQF8</accession>
<protein>
    <submittedName>
        <fullName evidence="6">DNA-binding transcriptional regulator, LysR family</fullName>
    </submittedName>
</protein>
<sequence length="309" mass="34975">MKRINHLDFFSLSVFIELYEQKSGTAAAITLATTQPKVSRTLTMLRKTFNDELFTRHQHGMKPNRVADRLYPQAKQLVAGFQSLAYTMELTANEQGSINICAQEHFHRPLLSCLNELTSEYDNHFAFEVHPWTTESQKRLINRNIDYCISIDPSPIDGIAHYEIAPVGKYFLVANEDHPIFNAEITLHQILRYKLAILNYAFDETKVPRLQAIADQKNLPISVALKISDLGLLLDHVKECNSVGLVVGTAFQSYLQSQPGLTCMNVSDIWLNETKSHQSLQYYLQAHHGADQAFAARLASSLRQRLSAA</sequence>
<dbReference type="Proteomes" id="UP000199527">
    <property type="component" value="Unassembled WGS sequence"/>
</dbReference>
<evidence type="ECO:0000256" key="3">
    <source>
        <dbReference type="ARBA" id="ARBA00023125"/>
    </source>
</evidence>
<evidence type="ECO:0000256" key="2">
    <source>
        <dbReference type="ARBA" id="ARBA00023015"/>
    </source>
</evidence>
<dbReference type="RefSeq" id="WP_090361229.1">
    <property type="nucleotide sequence ID" value="NZ_FNEM01000001.1"/>
</dbReference>
<keyword evidence="2" id="KW-0805">Transcription regulation</keyword>
<evidence type="ECO:0000259" key="5">
    <source>
        <dbReference type="PROSITE" id="PS50931"/>
    </source>
</evidence>
<dbReference type="GO" id="GO:0003677">
    <property type="term" value="F:DNA binding"/>
    <property type="evidence" value="ECO:0007669"/>
    <property type="project" value="UniProtKB-KW"/>
</dbReference>
<dbReference type="InterPro" id="IPR036388">
    <property type="entry name" value="WH-like_DNA-bd_sf"/>
</dbReference>
<dbReference type="Gene3D" id="3.40.190.10">
    <property type="entry name" value="Periplasmic binding protein-like II"/>
    <property type="match status" value="2"/>
</dbReference>
<evidence type="ECO:0000256" key="4">
    <source>
        <dbReference type="ARBA" id="ARBA00023163"/>
    </source>
</evidence>
<reference evidence="7" key="1">
    <citation type="submission" date="2016-10" db="EMBL/GenBank/DDBJ databases">
        <authorList>
            <person name="Varghese N."/>
            <person name="Submissions S."/>
        </authorList>
    </citation>
    <scope>NUCLEOTIDE SEQUENCE [LARGE SCALE GENOMIC DNA]</scope>
    <source>
        <strain evidence="7">DSM 23317</strain>
    </source>
</reference>
<dbReference type="PANTHER" id="PTHR30118">
    <property type="entry name" value="HTH-TYPE TRANSCRIPTIONAL REGULATOR LEUO-RELATED"/>
    <property type="match status" value="1"/>
</dbReference>
<keyword evidence="4" id="KW-0804">Transcription</keyword>
<organism evidence="6 7">
    <name type="scientific">Ferrimonas sediminum</name>
    <dbReference type="NCBI Taxonomy" id="718193"/>
    <lineage>
        <taxon>Bacteria</taxon>
        <taxon>Pseudomonadati</taxon>
        <taxon>Pseudomonadota</taxon>
        <taxon>Gammaproteobacteria</taxon>
        <taxon>Alteromonadales</taxon>
        <taxon>Ferrimonadaceae</taxon>
        <taxon>Ferrimonas</taxon>
    </lineage>
</organism>
<dbReference type="EMBL" id="FNEM01000001">
    <property type="protein sequence ID" value="SDI45596.1"/>
    <property type="molecule type" value="Genomic_DNA"/>
</dbReference>
<dbReference type="Gene3D" id="1.10.10.10">
    <property type="entry name" value="Winged helix-like DNA-binding domain superfamily/Winged helix DNA-binding domain"/>
    <property type="match status" value="1"/>
</dbReference>
<dbReference type="SUPFAM" id="SSF53850">
    <property type="entry name" value="Periplasmic binding protein-like II"/>
    <property type="match status" value="1"/>
</dbReference>
<dbReference type="InterPro" id="IPR000847">
    <property type="entry name" value="LysR_HTH_N"/>
</dbReference>
<dbReference type="InterPro" id="IPR050389">
    <property type="entry name" value="LysR-type_TF"/>
</dbReference>
<dbReference type="GO" id="GO:0003700">
    <property type="term" value="F:DNA-binding transcription factor activity"/>
    <property type="evidence" value="ECO:0007669"/>
    <property type="project" value="InterPro"/>
</dbReference>
<dbReference type="OrthoDB" id="8839911at2"/>
<keyword evidence="7" id="KW-1185">Reference proteome</keyword>
<comment type="similarity">
    <text evidence="1">Belongs to the LysR transcriptional regulatory family.</text>
</comment>
<dbReference type="Pfam" id="PF00126">
    <property type="entry name" value="HTH_1"/>
    <property type="match status" value="1"/>
</dbReference>
<feature type="domain" description="HTH lysR-type" evidence="5">
    <location>
        <begin position="7"/>
        <end position="64"/>
    </location>
</feature>
<name>A0A1G8KQF8_9GAMM</name>